<dbReference type="GO" id="GO:0003677">
    <property type="term" value="F:DNA binding"/>
    <property type="evidence" value="ECO:0007669"/>
    <property type="project" value="InterPro"/>
</dbReference>
<reference evidence="3" key="1">
    <citation type="submission" date="2021-06" db="EMBL/GenBank/DDBJ databases">
        <authorList>
            <person name="Criscuolo A."/>
        </authorList>
    </citation>
    <scope>NUCLEOTIDE SEQUENCE</scope>
    <source>
        <strain evidence="3">CIP111803</strain>
    </source>
</reference>
<sequence length="348" mass="39337">MTDSVETNARAHPRKPLPISRKVQASGVVYLLNGERIAEKAEIARIEALAIPPAWADVEIARSPRAKVLARGIDAAGRVQTIYHPAFRRRQDRRKFERMQRFGQALPRLRAQVDRDLRRRTLGRERITAGVVRLIDSQLFRVGSSQYAKRNRSYGVATLRSKHVRVTGACITFDFIAKSGKRTRRTVRDARVARLLVRLKRELSMPEVFGFLDEEGVAHPLRRRHINAYVKRYAGDAFTAKDFRTWGATVLVATALLDLDADQSASLAGREAAMREAVSAAADRLGNTPAVAKASYIDPRLFSAVKHPRILQRAWEERKRSRPRKHQSLDERSTLVLLKMLTTDAGHL</sequence>
<name>A0A916JWX7_9MICO</name>
<dbReference type="GO" id="GO:0006265">
    <property type="term" value="P:DNA topological change"/>
    <property type="evidence" value="ECO:0007669"/>
    <property type="project" value="InterPro"/>
</dbReference>
<dbReference type="Proteomes" id="UP000693892">
    <property type="component" value="Unassembled WGS sequence"/>
</dbReference>
<evidence type="ECO:0000259" key="2">
    <source>
        <dbReference type="Pfam" id="PF21338"/>
    </source>
</evidence>
<dbReference type="PROSITE" id="PS52038">
    <property type="entry name" value="TOPO_IB_2"/>
    <property type="match status" value="1"/>
</dbReference>
<dbReference type="InterPro" id="IPR013500">
    <property type="entry name" value="TopoI_cat_euk"/>
</dbReference>
<protein>
    <recommendedName>
        <fullName evidence="5">DNA topoisomerase IB</fullName>
    </recommendedName>
</protein>
<organism evidence="3 4">
    <name type="scientific">Leucobacter soli</name>
    <dbReference type="NCBI Taxonomy" id="2812850"/>
    <lineage>
        <taxon>Bacteria</taxon>
        <taxon>Bacillati</taxon>
        <taxon>Actinomycetota</taxon>
        <taxon>Actinomycetes</taxon>
        <taxon>Micrococcales</taxon>
        <taxon>Microbacteriaceae</taxon>
        <taxon>Leucobacter</taxon>
    </lineage>
</organism>
<dbReference type="GO" id="GO:0003917">
    <property type="term" value="F:DNA topoisomerase type I (single strand cut, ATP-independent) activity"/>
    <property type="evidence" value="ECO:0007669"/>
    <property type="project" value="InterPro"/>
</dbReference>
<evidence type="ECO:0000259" key="1">
    <source>
        <dbReference type="Pfam" id="PF01028"/>
    </source>
</evidence>
<evidence type="ECO:0008006" key="5">
    <source>
        <dbReference type="Google" id="ProtNLM"/>
    </source>
</evidence>
<dbReference type="Pfam" id="PF01028">
    <property type="entry name" value="Topoisom_I"/>
    <property type="match status" value="1"/>
</dbReference>
<gene>
    <name evidence="3" type="ORF">LEUCIP111803_00676</name>
</gene>
<comment type="caution">
    <text evidence="3">The sequence shown here is derived from an EMBL/GenBank/DDBJ whole genome shotgun (WGS) entry which is preliminary data.</text>
</comment>
<accession>A0A916JWX7</accession>
<dbReference type="AlphaFoldDB" id="A0A916JWX7"/>
<proteinExistence type="predicted"/>
<evidence type="ECO:0000313" key="3">
    <source>
        <dbReference type="EMBL" id="CAG7603836.1"/>
    </source>
</evidence>
<evidence type="ECO:0000313" key="4">
    <source>
        <dbReference type="Proteomes" id="UP000693892"/>
    </source>
</evidence>
<dbReference type="RefSeq" id="WP_218114307.1">
    <property type="nucleotide sequence ID" value="NZ_CAJVAP010000006.1"/>
</dbReference>
<feature type="domain" description="DNA topoisomerase IB N-terminal" evidence="2">
    <location>
        <begin position="33"/>
        <end position="74"/>
    </location>
</feature>
<dbReference type="InterPro" id="IPR049331">
    <property type="entry name" value="Top1B_N_bact"/>
</dbReference>
<dbReference type="Pfam" id="PF21338">
    <property type="entry name" value="Top1B_N_bact"/>
    <property type="match status" value="1"/>
</dbReference>
<feature type="domain" description="DNA topoisomerase I catalytic core eukaryotic-type" evidence="1">
    <location>
        <begin position="86"/>
        <end position="294"/>
    </location>
</feature>
<keyword evidence="4" id="KW-1185">Reference proteome</keyword>
<dbReference type="EMBL" id="CAJVAP010000006">
    <property type="protein sequence ID" value="CAG7603836.1"/>
    <property type="molecule type" value="Genomic_DNA"/>
</dbReference>